<name>A0A2B4RSA2_STYPI</name>
<accession>A0A2B4RSA2</accession>
<sequence>MAREREQALREVEERALYEDEAERRDLDQQRREREGREKEMKKFKAFLNLRKEMMDYNFRKCPRIKKESFTDLQVDDIDVIRIALIGPTGSGKTSFIGYAPVTVITYLDKLQDNEDKDEAFYQASWATGSSSEKTYFIANYTHAKDKQSNAVDRAALDILDSVLLSAERFIGIRKQREKNKMEREITVEEPSFCGETIEQFLVRLQLKHHWSGQGKMKTLKEHLKQEEINTLKVLKEMWEDIKSSLPLSLGMKIVLEEEMQRL</sequence>
<dbReference type="OrthoDB" id="10568961at2759"/>
<comment type="caution">
    <text evidence="2">The sequence shown here is derived from an EMBL/GenBank/DDBJ whole genome shotgun (WGS) entry which is preliminary data.</text>
</comment>
<protein>
    <submittedName>
        <fullName evidence="2">Uncharacterized protein</fullName>
    </submittedName>
</protein>
<proteinExistence type="predicted"/>
<dbReference type="Proteomes" id="UP000225706">
    <property type="component" value="Unassembled WGS sequence"/>
</dbReference>
<evidence type="ECO:0000256" key="1">
    <source>
        <dbReference type="SAM" id="MobiDB-lite"/>
    </source>
</evidence>
<dbReference type="EMBL" id="LSMT01000377">
    <property type="protein sequence ID" value="PFX19112.1"/>
    <property type="molecule type" value="Genomic_DNA"/>
</dbReference>
<reference evidence="3" key="1">
    <citation type="journal article" date="2017" name="bioRxiv">
        <title>Comparative analysis of the genomes of Stylophora pistillata and Acropora digitifera provides evidence for extensive differences between species of corals.</title>
        <authorList>
            <person name="Voolstra C.R."/>
            <person name="Li Y."/>
            <person name="Liew Y.J."/>
            <person name="Baumgarten S."/>
            <person name="Zoccola D."/>
            <person name="Flot J.-F."/>
            <person name="Tambutte S."/>
            <person name="Allemand D."/>
            <person name="Aranda M."/>
        </authorList>
    </citation>
    <scope>NUCLEOTIDE SEQUENCE [LARGE SCALE GENOMIC DNA]</scope>
</reference>
<organism evidence="2 3">
    <name type="scientific">Stylophora pistillata</name>
    <name type="common">Smooth cauliflower coral</name>
    <dbReference type="NCBI Taxonomy" id="50429"/>
    <lineage>
        <taxon>Eukaryota</taxon>
        <taxon>Metazoa</taxon>
        <taxon>Cnidaria</taxon>
        <taxon>Anthozoa</taxon>
        <taxon>Hexacorallia</taxon>
        <taxon>Scleractinia</taxon>
        <taxon>Astrocoeniina</taxon>
        <taxon>Pocilloporidae</taxon>
        <taxon>Stylophora</taxon>
    </lineage>
</organism>
<dbReference type="AlphaFoldDB" id="A0A2B4RSA2"/>
<feature type="region of interest" description="Disordered" evidence="1">
    <location>
        <begin position="20"/>
        <end position="40"/>
    </location>
</feature>
<evidence type="ECO:0000313" key="3">
    <source>
        <dbReference type="Proteomes" id="UP000225706"/>
    </source>
</evidence>
<keyword evidence="3" id="KW-1185">Reference proteome</keyword>
<gene>
    <name evidence="2" type="ORF">AWC38_SpisGene16497</name>
</gene>
<evidence type="ECO:0000313" key="2">
    <source>
        <dbReference type="EMBL" id="PFX19112.1"/>
    </source>
</evidence>